<dbReference type="EMBL" id="CAACVG010010020">
    <property type="protein sequence ID" value="VEN54753.1"/>
    <property type="molecule type" value="Genomic_DNA"/>
</dbReference>
<keyword evidence="2" id="KW-1185">Reference proteome</keyword>
<dbReference type="Proteomes" id="UP000410492">
    <property type="component" value="Unassembled WGS sequence"/>
</dbReference>
<name>A0A653D463_CALMS</name>
<evidence type="ECO:0000313" key="1">
    <source>
        <dbReference type="EMBL" id="VEN54753.1"/>
    </source>
</evidence>
<protein>
    <submittedName>
        <fullName evidence="1">Uncharacterized protein</fullName>
    </submittedName>
</protein>
<proteinExistence type="predicted"/>
<dbReference type="OrthoDB" id="6775305at2759"/>
<reference evidence="1 2" key="1">
    <citation type="submission" date="2019-01" db="EMBL/GenBank/DDBJ databases">
        <authorList>
            <person name="Sayadi A."/>
        </authorList>
    </citation>
    <scope>NUCLEOTIDE SEQUENCE [LARGE SCALE GENOMIC DNA]</scope>
</reference>
<organism evidence="1 2">
    <name type="scientific">Callosobruchus maculatus</name>
    <name type="common">Southern cowpea weevil</name>
    <name type="synonym">Pulse bruchid</name>
    <dbReference type="NCBI Taxonomy" id="64391"/>
    <lineage>
        <taxon>Eukaryota</taxon>
        <taxon>Metazoa</taxon>
        <taxon>Ecdysozoa</taxon>
        <taxon>Arthropoda</taxon>
        <taxon>Hexapoda</taxon>
        <taxon>Insecta</taxon>
        <taxon>Pterygota</taxon>
        <taxon>Neoptera</taxon>
        <taxon>Endopterygota</taxon>
        <taxon>Coleoptera</taxon>
        <taxon>Polyphaga</taxon>
        <taxon>Cucujiformia</taxon>
        <taxon>Chrysomeloidea</taxon>
        <taxon>Chrysomelidae</taxon>
        <taxon>Bruchinae</taxon>
        <taxon>Bruchini</taxon>
        <taxon>Callosobruchus</taxon>
    </lineage>
</organism>
<evidence type="ECO:0000313" key="2">
    <source>
        <dbReference type="Proteomes" id="UP000410492"/>
    </source>
</evidence>
<gene>
    <name evidence="1" type="ORF">CALMAC_LOCUS14150</name>
</gene>
<dbReference type="AlphaFoldDB" id="A0A653D463"/>
<sequence length="65" mass="7330">MLWSRHILVSFVMATPHVPVECALPELSIKEPRYTKLCTTSQRPVDFISRSLSCSLSTIITLVLL</sequence>
<accession>A0A653D463</accession>